<sequence length="339" mass="37885">MSHLSVPRCLSAFILVSVFTLTAAHGRAESCLQAGAPSDVAARLAGIADAEYREFNGHRIDDDGTLLRFGSAESETELLHDPDTGESARNRPGRYAWRRVWEYWLALGAHVEGEPWRRKLIFVPGLLDDAHSGARAKERRLGSLLPEASREGEDDVQAAMREALVRAALNDSPWSAAFISYLMHKAGLGDVQFRYSATHSDYIKAAFDHDPAYAYRACDPARVRPRVGDLLCYSRGSRPLRRFSDWREAVRAENFIAASHCELVVGVDRSARKMETIGGNVLQSVARRRLRLNEAGVLSGNHSPLLFKPEAETACLVQKDCRRQNINLQYWSVLLQLKQ</sequence>
<dbReference type="PIRSF" id="PIRSF028415">
    <property type="entry name" value="UCP028415"/>
    <property type="match status" value="1"/>
</dbReference>
<evidence type="ECO:0000256" key="1">
    <source>
        <dbReference type="SAM" id="SignalP"/>
    </source>
</evidence>
<evidence type="ECO:0000313" key="4">
    <source>
        <dbReference type="Proteomes" id="UP001352263"/>
    </source>
</evidence>
<evidence type="ECO:0000313" key="3">
    <source>
        <dbReference type="EMBL" id="MEC4722446.1"/>
    </source>
</evidence>
<feature type="signal peptide" evidence="1">
    <location>
        <begin position="1"/>
        <end position="23"/>
    </location>
</feature>
<keyword evidence="4" id="KW-1185">Reference proteome</keyword>
<dbReference type="InterPro" id="IPR019262">
    <property type="entry name" value="DUF2272"/>
</dbReference>
<dbReference type="EMBL" id="JAWIIV010000030">
    <property type="protein sequence ID" value="MEC4722446.1"/>
    <property type="molecule type" value="Genomic_DNA"/>
</dbReference>
<keyword evidence="1" id="KW-0732">Signal</keyword>
<feature type="chain" id="PRO_5047141516" evidence="1">
    <location>
        <begin position="24"/>
        <end position="339"/>
    </location>
</feature>
<dbReference type="InterPro" id="IPR014545">
    <property type="entry name" value="UCP028415"/>
</dbReference>
<dbReference type="Pfam" id="PF10030">
    <property type="entry name" value="DUF2272"/>
    <property type="match status" value="1"/>
</dbReference>
<gene>
    <name evidence="3" type="ORF">RY831_25100</name>
</gene>
<protein>
    <submittedName>
        <fullName evidence="3">DUF2272 domain-containing protein</fullName>
    </submittedName>
</protein>
<proteinExistence type="predicted"/>
<dbReference type="Proteomes" id="UP001352263">
    <property type="component" value="Unassembled WGS sequence"/>
</dbReference>
<accession>A0ABU6JFJ6</accession>
<dbReference type="RefSeq" id="WP_326509121.1">
    <property type="nucleotide sequence ID" value="NZ_JAWIIV010000030.1"/>
</dbReference>
<comment type="caution">
    <text evidence="3">The sequence shown here is derived from an EMBL/GenBank/DDBJ whole genome shotgun (WGS) entry which is preliminary data.</text>
</comment>
<organism evidence="3 4">
    <name type="scientific">Noviherbaspirillum album</name>
    <dbReference type="NCBI Taxonomy" id="3080276"/>
    <lineage>
        <taxon>Bacteria</taxon>
        <taxon>Pseudomonadati</taxon>
        <taxon>Pseudomonadota</taxon>
        <taxon>Betaproteobacteria</taxon>
        <taxon>Burkholderiales</taxon>
        <taxon>Oxalobacteraceae</taxon>
        <taxon>Noviherbaspirillum</taxon>
    </lineage>
</organism>
<reference evidence="3 4" key="1">
    <citation type="submission" date="2023-10" db="EMBL/GenBank/DDBJ databases">
        <title>Noviherbaspirillum sp. CPCC 100848 genome assembly.</title>
        <authorList>
            <person name="Li X.Y."/>
            <person name="Fang X.M."/>
        </authorList>
    </citation>
    <scope>NUCLEOTIDE SEQUENCE [LARGE SCALE GENOMIC DNA]</scope>
    <source>
        <strain evidence="3 4">CPCC 100848</strain>
    </source>
</reference>
<feature type="domain" description="DUF2272" evidence="2">
    <location>
        <begin position="133"/>
        <end position="301"/>
    </location>
</feature>
<evidence type="ECO:0000259" key="2">
    <source>
        <dbReference type="Pfam" id="PF10030"/>
    </source>
</evidence>
<name>A0ABU6JFJ6_9BURK</name>